<keyword evidence="3" id="KW-1185">Reference proteome</keyword>
<evidence type="ECO:0000313" key="3">
    <source>
        <dbReference type="Proteomes" id="UP000006790"/>
    </source>
</evidence>
<dbReference type="Proteomes" id="UP000006790">
    <property type="component" value="Chromosome 7"/>
</dbReference>
<proteinExistence type="predicted"/>
<dbReference type="FunCoup" id="G8JWB9">
    <property type="interactions" value="140"/>
</dbReference>
<dbReference type="KEGG" id="erc:Ecym_7296"/>
<organism evidence="2 3">
    <name type="scientific">Eremothecium cymbalariae (strain CBS 270.75 / DBVPG 7215 / KCTC 17166 / NRRL Y-17582)</name>
    <name type="common">Yeast</name>
    <dbReference type="NCBI Taxonomy" id="931890"/>
    <lineage>
        <taxon>Eukaryota</taxon>
        <taxon>Fungi</taxon>
        <taxon>Dikarya</taxon>
        <taxon>Ascomycota</taxon>
        <taxon>Saccharomycotina</taxon>
        <taxon>Saccharomycetes</taxon>
        <taxon>Saccharomycetales</taxon>
        <taxon>Saccharomycetaceae</taxon>
        <taxon>Eremothecium</taxon>
    </lineage>
</organism>
<accession>G8JWB9</accession>
<dbReference type="HOGENOM" id="CLU_767330_0_0_1"/>
<feature type="compositionally biased region" description="Low complexity" evidence="1">
    <location>
        <begin position="15"/>
        <end position="36"/>
    </location>
</feature>
<dbReference type="AlphaFoldDB" id="G8JWB9"/>
<dbReference type="OMA" id="THHAGEA"/>
<dbReference type="RefSeq" id="XP_003647951.1">
    <property type="nucleotide sequence ID" value="XM_003647903.1"/>
</dbReference>
<evidence type="ECO:0000313" key="2">
    <source>
        <dbReference type="EMBL" id="AET41134.1"/>
    </source>
</evidence>
<dbReference type="GeneID" id="11471321"/>
<feature type="region of interest" description="Disordered" evidence="1">
    <location>
        <begin position="123"/>
        <end position="149"/>
    </location>
</feature>
<gene>
    <name evidence="2" type="ordered locus">Ecym_7296</name>
</gene>
<dbReference type="EMBL" id="CP002503">
    <property type="protein sequence ID" value="AET41134.1"/>
    <property type="molecule type" value="Genomic_DNA"/>
</dbReference>
<feature type="compositionally biased region" description="Polar residues" evidence="1">
    <location>
        <begin position="124"/>
        <end position="142"/>
    </location>
</feature>
<evidence type="ECO:0000256" key="1">
    <source>
        <dbReference type="SAM" id="MobiDB-lite"/>
    </source>
</evidence>
<reference evidence="3" key="1">
    <citation type="journal article" date="2012" name="G3 (Bethesda)">
        <title>Pichia sorbitophila, an interspecies yeast hybrid reveals early steps of genome resolution following polyploidization.</title>
        <authorList>
            <person name="Leh Louis V."/>
            <person name="Despons L."/>
            <person name="Friedrich A."/>
            <person name="Martin T."/>
            <person name="Durrens P."/>
            <person name="Casaregola S."/>
            <person name="Neuveglise C."/>
            <person name="Fairhead C."/>
            <person name="Marck C."/>
            <person name="Cruz J.A."/>
            <person name="Straub M.L."/>
            <person name="Kugler V."/>
            <person name="Sacerdot C."/>
            <person name="Uzunov Z."/>
            <person name="Thierry A."/>
            <person name="Weiss S."/>
            <person name="Bleykasten C."/>
            <person name="De Montigny J."/>
            <person name="Jacques N."/>
            <person name="Jung P."/>
            <person name="Lemaire M."/>
            <person name="Mallet S."/>
            <person name="Morel G."/>
            <person name="Richard G.F."/>
            <person name="Sarkar A."/>
            <person name="Savel G."/>
            <person name="Schacherer J."/>
            <person name="Seret M.L."/>
            <person name="Talla E."/>
            <person name="Samson G."/>
            <person name="Jubin C."/>
            <person name="Poulain J."/>
            <person name="Vacherie B."/>
            <person name="Barbe V."/>
            <person name="Pelletier E."/>
            <person name="Sherman D.J."/>
            <person name="Westhof E."/>
            <person name="Weissenbach J."/>
            <person name="Baret P.V."/>
            <person name="Wincker P."/>
            <person name="Gaillardin C."/>
            <person name="Dujon B."/>
            <person name="Souciet J.L."/>
        </authorList>
    </citation>
    <scope>NUCLEOTIDE SEQUENCE [LARGE SCALE GENOMIC DNA]</scope>
    <source>
        <strain evidence="3">CBS 270.75 / DBVPG 7215 / KCTC 17166 / NRRL Y-17582</strain>
    </source>
</reference>
<dbReference type="STRING" id="931890.G8JWB9"/>
<sequence>MDFTSDTFPKDSSHRSAAGARGSSSSDSLAADVSSSQNIENNEELEIARLQETKDRLLAHREHLLGQLLKRQKQLVKLQRTSKYQTDEPNREDSSRIQSVFPQDSASLLQLFSKVIPKAISGARQDSSSFRTRSSCKTPSQTEKIDGKSSLEDELASKYDALPLLNQQLRLDTLRRSCPYMMVEEVNLPYTRISYELGPNNSFTLEYELHVDTSTGQLQSLKNIRLPPNIRSKTHTLVEYAESTMNIGYLLFGLSEFSRLCNLRKEVLANMGQAVTGAILNILIVEQTEETIVFEKLFWKFKIEYSVHFDKDMLPLPYSVVLVTLFKNSAKTRDVQPIADALIQEYGVVEGIVQFIKSLYI</sequence>
<feature type="region of interest" description="Disordered" evidence="1">
    <location>
        <begin position="1"/>
        <end position="38"/>
    </location>
</feature>
<dbReference type="InParanoid" id="G8JWB9"/>
<protein>
    <submittedName>
        <fullName evidence="2">Uncharacterized protein</fullName>
    </submittedName>
</protein>
<dbReference type="Gene3D" id="3.40.50.12050">
    <property type="match status" value="1"/>
</dbReference>
<dbReference type="eggNOG" id="ENOG502S47W">
    <property type="taxonomic scope" value="Eukaryota"/>
</dbReference>
<name>G8JWB9_ERECY</name>
<dbReference type="OrthoDB" id="4036276at2759"/>